<keyword evidence="2" id="KW-1185">Reference proteome</keyword>
<evidence type="ECO:0000313" key="2">
    <source>
        <dbReference type="Proteomes" id="UP000294744"/>
    </source>
</evidence>
<name>A0A4R4UER2_9PSEU</name>
<dbReference type="SUPFAM" id="SSF55486">
    <property type="entry name" value="Metalloproteases ('zincins'), catalytic domain"/>
    <property type="match status" value="1"/>
</dbReference>
<reference evidence="1 2" key="1">
    <citation type="submission" date="2019-03" db="EMBL/GenBank/DDBJ databases">
        <title>Draft genome sequences of novel Actinobacteria.</title>
        <authorList>
            <person name="Sahin N."/>
            <person name="Ay H."/>
            <person name="Saygin H."/>
        </authorList>
    </citation>
    <scope>NUCLEOTIDE SEQUENCE [LARGE SCALE GENOMIC DNA]</scope>
    <source>
        <strain evidence="1 2">16K404</strain>
    </source>
</reference>
<dbReference type="RefSeq" id="WP_132625648.1">
    <property type="nucleotide sequence ID" value="NZ_SMKV01000029.1"/>
</dbReference>
<accession>A0A4R4UER2</accession>
<gene>
    <name evidence="1" type="ORF">E1161_20270</name>
</gene>
<dbReference type="AlphaFoldDB" id="A0A4R4UER2"/>
<organism evidence="1 2">
    <name type="scientific">Saccharopolyspora aridisoli</name>
    <dbReference type="NCBI Taxonomy" id="2530385"/>
    <lineage>
        <taxon>Bacteria</taxon>
        <taxon>Bacillati</taxon>
        <taxon>Actinomycetota</taxon>
        <taxon>Actinomycetes</taxon>
        <taxon>Pseudonocardiales</taxon>
        <taxon>Pseudonocardiaceae</taxon>
        <taxon>Saccharopolyspora</taxon>
    </lineage>
</organism>
<evidence type="ECO:0000313" key="1">
    <source>
        <dbReference type="EMBL" id="TDC89860.1"/>
    </source>
</evidence>
<sequence>MSDMFDPQGYKRGALTSHALRREIGDEPSLLRRWAAEHRHGTATTEDFTALAAEHANRCLETLHTAWPDQLELPSLPS</sequence>
<dbReference type="Proteomes" id="UP000294744">
    <property type="component" value="Unassembled WGS sequence"/>
</dbReference>
<dbReference type="Gene3D" id="1.10.390.10">
    <property type="entry name" value="Neutral Protease Domain 2"/>
    <property type="match status" value="1"/>
</dbReference>
<dbReference type="EMBL" id="SMKV01000029">
    <property type="protein sequence ID" value="TDC89860.1"/>
    <property type="molecule type" value="Genomic_DNA"/>
</dbReference>
<dbReference type="InterPro" id="IPR027268">
    <property type="entry name" value="Peptidase_M4/M1_CTD_sf"/>
</dbReference>
<proteinExistence type="predicted"/>
<dbReference type="OrthoDB" id="100605at2"/>
<comment type="caution">
    <text evidence="1">The sequence shown here is derived from an EMBL/GenBank/DDBJ whole genome shotgun (WGS) entry which is preliminary data.</text>
</comment>
<protein>
    <submittedName>
        <fullName evidence="1">Uncharacterized protein</fullName>
    </submittedName>
</protein>